<dbReference type="Proteomes" id="UP000072741">
    <property type="component" value="Unassembled WGS sequence"/>
</dbReference>
<dbReference type="EMBL" id="LDSL01000170">
    <property type="protein sequence ID" value="KTT14786.1"/>
    <property type="molecule type" value="Genomic_DNA"/>
</dbReference>
<dbReference type="OrthoDB" id="6297021at2"/>
<protein>
    <submittedName>
        <fullName evidence="2">D-alanine--D-alanine ligase</fullName>
    </submittedName>
</protein>
<dbReference type="PANTHER" id="PTHR45527:SF1">
    <property type="entry name" value="FATTY ACID SYNTHASE"/>
    <property type="match status" value="1"/>
</dbReference>
<dbReference type="GO" id="GO:0044550">
    <property type="term" value="P:secondary metabolite biosynthetic process"/>
    <property type="evidence" value="ECO:0007669"/>
    <property type="project" value="TreeGrafter"/>
</dbReference>
<gene>
    <name evidence="2" type="ORF">NS331_22405</name>
</gene>
<dbReference type="SUPFAM" id="SSF56801">
    <property type="entry name" value="Acetyl-CoA synthetase-like"/>
    <property type="match status" value="1"/>
</dbReference>
<feature type="domain" description="AMP-dependent synthetase/ligase" evidence="1">
    <location>
        <begin position="17"/>
        <end position="103"/>
    </location>
</feature>
<keyword evidence="2" id="KW-0436">Ligase</keyword>
<reference evidence="2 3" key="1">
    <citation type="journal article" date="2016" name="Front. Microbiol.">
        <title>Genomic Resource of Rice Seed Associated Bacteria.</title>
        <authorList>
            <person name="Midha S."/>
            <person name="Bansal K."/>
            <person name="Sharma S."/>
            <person name="Kumar N."/>
            <person name="Patil P.P."/>
            <person name="Chaudhry V."/>
            <person name="Patil P.B."/>
        </authorList>
    </citation>
    <scope>NUCLEOTIDE SEQUENCE [LARGE SCALE GENOMIC DNA]</scope>
    <source>
        <strain evidence="2 3">NS331</strain>
    </source>
</reference>
<dbReference type="GO" id="GO:0031177">
    <property type="term" value="F:phosphopantetheine binding"/>
    <property type="evidence" value="ECO:0007669"/>
    <property type="project" value="TreeGrafter"/>
</dbReference>
<dbReference type="PROSITE" id="PS00455">
    <property type="entry name" value="AMP_BINDING"/>
    <property type="match status" value="1"/>
</dbReference>
<dbReference type="InterPro" id="IPR000873">
    <property type="entry name" value="AMP-dep_synth/lig_dom"/>
</dbReference>
<name>A0A147GMS2_9BURK</name>
<dbReference type="AlphaFoldDB" id="A0A147GMS2"/>
<dbReference type="RefSeq" id="WP_058644143.1">
    <property type="nucleotide sequence ID" value="NZ_LDSL01000170.1"/>
</dbReference>
<feature type="domain" description="AMP-dependent synthetase/ligase" evidence="1">
    <location>
        <begin position="119"/>
        <end position="331"/>
    </location>
</feature>
<dbReference type="PANTHER" id="PTHR45527">
    <property type="entry name" value="NONRIBOSOMAL PEPTIDE SYNTHETASE"/>
    <property type="match status" value="1"/>
</dbReference>
<dbReference type="Gene3D" id="3.40.50.12780">
    <property type="entry name" value="N-terminal domain of ligase-like"/>
    <property type="match status" value="1"/>
</dbReference>
<dbReference type="InterPro" id="IPR020845">
    <property type="entry name" value="AMP-binding_CS"/>
</dbReference>
<evidence type="ECO:0000313" key="3">
    <source>
        <dbReference type="Proteomes" id="UP000072741"/>
    </source>
</evidence>
<proteinExistence type="predicted"/>
<dbReference type="GO" id="GO:0043041">
    <property type="term" value="P:amino acid activation for nonribosomal peptide biosynthetic process"/>
    <property type="evidence" value="ECO:0007669"/>
    <property type="project" value="TreeGrafter"/>
</dbReference>
<keyword evidence="3" id="KW-1185">Reference proteome</keyword>
<dbReference type="GO" id="GO:0005737">
    <property type="term" value="C:cytoplasm"/>
    <property type="evidence" value="ECO:0007669"/>
    <property type="project" value="TreeGrafter"/>
</dbReference>
<accession>A0A147GMS2</accession>
<dbReference type="Pfam" id="PF00501">
    <property type="entry name" value="AMP-binding"/>
    <property type="match status" value="2"/>
</dbReference>
<comment type="caution">
    <text evidence="2">The sequence shown here is derived from an EMBL/GenBank/DDBJ whole genome shotgun (WGS) entry which is preliminary data.</text>
</comment>
<evidence type="ECO:0000259" key="1">
    <source>
        <dbReference type="Pfam" id="PF00501"/>
    </source>
</evidence>
<dbReference type="InterPro" id="IPR042099">
    <property type="entry name" value="ANL_N_sf"/>
</dbReference>
<organism evidence="2 3">
    <name type="scientific">Pseudacidovorax intermedius</name>
    <dbReference type="NCBI Taxonomy" id="433924"/>
    <lineage>
        <taxon>Bacteria</taxon>
        <taxon>Pseudomonadati</taxon>
        <taxon>Pseudomonadota</taxon>
        <taxon>Betaproteobacteria</taxon>
        <taxon>Burkholderiales</taxon>
        <taxon>Comamonadaceae</taxon>
        <taxon>Pseudacidovorax</taxon>
    </lineage>
</organism>
<sequence length="479" mass="52104">MHFDYDSGRFVHTDAGGDRPAIVARDRHLDWTALQREAEAWCAEAQRLGLGADMPIVIRGHKEAAFMVALTGALMLRAPFVPVDAVYPAERLASICGILDAHLLYDAAAGRFEVLREGPGTPLAEKALCYVMFTSGTTGQPKGVQIGRESVQGLIDWMRLDFGLGERPVFLDQTVFSFDVSLYDVFGTLALGGTILMLDRQDAASPLKVAALMAEHGVTTWVSTPSFAQQQLVNPGFTQAALPQLRTFVFCGEPLPVPLCRQLRKRFPDVPLLNTYGPTEATVATTLLVVDDAMLATDAPLPIGRAKRDSAVYCDEGELCIAGPHVMRGYLNRPDLNATRMFVRDGQRGFRTGDLGTEAEDGLLFCHGRIDDQIKLNGYRLELMEVDAALATLPGARAASAVALRRPNGAVARLVAFVETGSDDPALPAELADWKALLAARLPHYMIPSELLPCAQLPVSVNYKTDRARLARLYETLNA</sequence>
<dbReference type="PATRIC" id="fig|433924.3.peg.1597"/>
<dbReference type="Gene3D" id="3.30.300.30">
    <property type="match status" value="1"/>
</dbReference>
<dbReference type="InterPro" id="IPR045851">
    <property type="entry name" value="AMP-bd_C_sf"/>
</dbReference>
<dbReference type="GO" id="GO:0016874">
    <property type="term" value="F:ligase activity"/>
    <property type="evidence" value="ECO:0007669"/>
    <property type="project" value="UniProtKB-KW"/>
</dbReference>
<evidence type="ECO:0000313" key="2">
    <source>
        <dbReference type="EMBL" id="KTT14786.1"/>
    </source>
</evidence>